<dbReference type="InterPro" id="IPR036534">
    <property type="entry name" value="GAR_dom_sf"/>
</dbReference>
<dbReference type="SUPFAM" id="SSF143575">
    <property type="entry name" value="GAS2 domain-like"/>
    <property type="match status" value="1"/>
</dbReference>
<name>A0A1R2AYA9_9CILI</name>
<keyword evidence="1" id="KW-0175">Coiled coil</keyword>
<feature type="coiled-coil region" evidence="1">
    <location>
        <begin position="132"/>
        <end position="180"/>
    </location>
</feature>
<feature type="region of interest" description="Disordered" evidence="2">
    <location>
        <begin position="290"/>
        <end position="310"/>
    </location>
</feature>
<dbReference type="Proteomes" id="UP000187209">
    <property type="component" value="Unassembled WGS sequence"/>
</dbReference>
<accession>A0A1R2AYA9</accession>
<protein>
    <recommendedName>
        <fullName evidence="5">GAR domain-containing protein</fullName>
    </recommendedName>
</protein>
<feature type="compositionally biased region" description="Polar residues" evidence="2">
    <location>
        <begin position="299"/>
        <end position="310"/>
    </location>
</feature>
<reference evidence="3 4" key="1">
    <citation type="submission" date="2016-11" db="EMBL/GenBank/DDBJ databases">
        <title>The macronuclear genome of Stentor coeruleus: a giant cell with tiny introns.</title>
        <authorList>
            <person name="Slabodnick M."/>
            <person name="Ruby J.G."/>
            <person name="Reiff S.B."/>
            <person name="Swart E.C."/>
            <person name="Gosai S."/>
            <person name="Prabakaran S."/>
            <person name="Witkowska E."/>
            <person name="Larue G.E."/>
            <person name="Fisher S."/>
            <person name="Freeman R.M."/>
            <person name="Gunawardena J."/>
            <person name="Chu W."/>
            <person name="Stover N.A."/>
            <person name="Gregory B.D."/>
            <person name="Nowacki M."/>
            <person name="Derisi J."/>
            <person name="Roy S.W."/>
            <person name="Marshall W.F."/>
            <person name="Sood P."/>
        </authorList>
    </citation>
    <scope>NUCLEOTIDE SEQUENCE [LARGE SCALE GENOMIC DNA]</scope>
    <source>
        <strain evidence="3">WM001</strain>
    </source>
</reference>
<dbReference type="OrthoDB" id="2157866at2759"/>
<sequence length="360" mass="41200">MNPTSTDLTPILTDLYCKLKNLINDSFPSKFIYEDQLKSLQQDLSAQHHENSSLLNENLDLKAQLKTLKNYSSEEKTQKESLIAENLAFQNELCEMHSTIWVKEKALKDTIIDQEKKILDLTKNSISQQGKIKELEKIIEMLTREKKTYETTIKSYENQHNTYKKKLSELEKTLETNEEMSIILTKIQEIIESLGLHGSVVDIGAEQISPKRIREEQRVKTQTIDERFLECLKTYGLDNEFERLGDELYAYSNKKVSISVKNDCLVCRVGGGYMSIDEFLKGIQSKQQENEDKCPIPLSSPSKSPRNSAMRLSQDNAILKENLNTPSPKRLRIPGNAGSCKNVVMKMSTPVTKVPKILYK</sequence>
<evidence type="ECO:0000256" key="1">
    <source>
        <dbReference type="SAM" id="Coils"/>
    </source>
</evidence>
<evidence type="ECO:0000256" key="2">
    <source>
        <dbReference type="SAM" id="MobiDB-lite"/>
    </source>
</evidence>
<evidence type="ECO:0008006" key="5">
    <source>
        <dbReference type="Google" id="ProtNLM"/>
    </source>
</evidence>
<keyword evidence="4" id="KW-1185">Reference proteome</keyword>
<gene>
    <name evidence="3" type="ORF">SteCoe_32740</name>
</gene>
<dbReference type="GO" id="GO:0008017">
    <property type="term" value="F:microtubule binding"/>
    <property type="evidence" value="ECO:0007669"/>
    <property type="project" value="InterPro"/>
</dbReference>
<organism evidence="3 4">
    <name type="scientific">Stentor coeruleus</name>
    <dbReference type="NCBI Taxonomy" id="5963"/>
    <lineage>
        <taxon>Eukaryota</taxon>
        <taxon>Sar</taxon>
        <taxon>Alveolata</taxon>
        <taxon>Ciliophora</taxon>
        <taxon>Postciliodesmatophora</taxon>
        <taxon>Heterotrichea</taxon>
        <taxon>Heterotrichida</taxon>
        <taxon>Stentoridae</taxon>
        <taxon>Stentor</taxon>
    </lineage>
</organism>
<proteinExistence type="predicted"/>
<dbReference type="AlphaFoldDB" id="A0A1R2AYA9"/>
<comment type="caution">
    <text evidence="3">The sequence shown here is derived from an EMBL/GenBank/DDBJ whole genome shotgun (WGS) entry which is preliminary data.</text>
</comment>
<dbReference type="Gene3D" id="3.30.920.20">
    <property type="entry name" value="Gas2-like domain"/>
    <property type="match status" value="1"/>
</dbReference>
<evidence type="ECO:0000313" key="3">
    <source>
        <dbReference type="EMBL" id="OMJ69511.1"/>
    </source>
</evidence>
<dbReference type="EMBL" id="MPUH01001189">
    <property type="protein sequence ID" value="OMJ69511.1"/>
    <property type="molecule type" value="Genomic_DNA"/>
</dbReference>
<evidence type="ECO:0000313" key="4">
    <source>
        <dbReference type="Proteomes" id="UP000187209"/>
    </source>
</evidence>